<keyword evidence="2" id="KW-1185">Reference proteome</keyword>
<protein>
    <submittedName>
        <fullName evidence="1">Uncharacterized protein</fullName>
    </submittedName>
</protein>
<dbReference type="RefSeq" id="XP_060407582.1">
    <property type="nucleotide sequence ID" value="XM_060565253.1"/>
</dbReference>
<sequence length="194" mass="21787">MSPLRSTYLRPCPIGLSLGLPALRKERKKKPRQRTVITSANVCCCGVEFSDYDSDSDSGFPIRRAHPKVRSLTLFERNRCAYTFIPAIRRPRFAPSTFPTSCLLRSGLLVVERHSETSFYYAFNHCASGRLSILNMLLLHSSTRPLTRDATDTLCAYKTLSNTNLGLNLKCPAGRDTYRRCSAHACLSSYREAA</sequence>
<evidence type="ECO:0000313" key="2">
    <source>
        <dbReference type="Proteomes" id="UP001230504"/>
    </source>
</evidence>
<evidence type="ECO:0000313" key="1">
    <source>
        <dbReference type="EMBL" id="KAK1566418.1"/>
    </source>
</evidence>
<proteinExistence type="predicted"/>
<gene>
    <name evidence="1" type="ORF">LY79DRAFT_96267</name>
</gene>
<dbReference type="Proteomes" id="UP001230504">
    <property type="component" value="Unassembled WGS sequence"/>
</dbReference>
<organism evidence="1 2">
    <name type="scientific">Colletotrichum navitas</name>
    <dbReference type="NCBI Taxonomy" id="681940"/>
    <lineage>
        <taxon>Eukaryota</taxon>
        <taxon>Fungi</taxon>
        <taxon>Dikarya</taxon>
        <taxon>Ascomycota</taxon>
        <taxon>Pezizomycotina</taxon>
        <taxon>Sordariomycetes</taxon>
        <taxon>Hypocreomycetidae</taxon>
        <taxon>Glomerellales</taxon>
        <taxon>Glomerellaceae</taxon>
        <taxon>Colletotrichum</taxon>
        <taxon>Colletotrichum graminicola species complex</taxon>
    </lineage>
</organism>
<accession>A0AAD8UXL9</accession>
<dbReference type="GeneID" id="85449493"/>
<dbReference type="EMBL" id="JAHLJV010000140">
    <property type="protein sequence ID" value="KAK1566418.1"/>
    <property type="molecule type" value="Genomic_DNA"/>
</dbReference>
<reference evidence="1" key="1">
    <citation type="submission" date="2021-06" db="EMBL/GenBank/DDBJ databases">
        <title>Comparative genomics, transcriptomics and evolutionary studies reveal genomic signatures of adaptation to plant cell wall in hemibiotrophic fungi.</title>
        <authorList>
            <consortium name="DOE Joint Genome Institute"/>
            <person name="Baroncelli R."/>
            <person name="Diaz J.F."/>
            <person name="Benocci T."/>
            <person name="Peng M."/>
            <person name="Battaglia E."/>
            <person name="Haridas S."/>
            <person name="Andreopoulos W."/>
            <person name="Labutti K."/>
            <person name="Pangilinan J."/>
            <person name="Floch G.L."/>
            <person name="Makela M.R."/>
            <person name="Henrissat B."/>
            <person name="Grigoriev I.V."/>
            <person name="Crouch J.A."/>
            <person name="De Vries R.P."/>
            <person name="Sukno S.A."/>
            <person name="Thon M.R."/>
        </authorList>
    </citation>
    <scope>NUCLEOTIDE SEQUENCE</scope>
    <source>
        <strain evidence="1">CBS 125086</strain>
    </source>
</reference>
<name>A0AAD8UXL9_9PEZI</name>
<comment type="caution">
    <text evidence="1">The sequence shown here is derived from an EMBL/GenBank/DDBJ whole genome shotgun (WGS) entry which is preliminary data.</text>
</comment>
<dbReference type="AlphaFoldDB" id="A0AAD8UXL9"/>